<proteinExistence type="predicted"/>
<keyword evidence="1" id="KW-0472">Membrane</keyword>
<keyword evidence="1" id="KW-1133">Transmembrane helix</keyword>
<feature type="transmembrane region" description="Helical" evidence="1">
    <location>
        <begin position="6"/>
        <end position="27"/>
    </location>
</feature>
<reference evidence="2 3" key="1">
    <citation type="journal article" date="2012" name="Proc. Natl. Acad. Sci. U.S.A.">
        <title>Genome streamlining and chemical defense in a coral reef symbiosis.</title>
        <authorList>
            <person name="Kwan J.C."/>
            <person name="Donia M.S."/>
            <person name="Han A.W."/>
            <person name="Hirose E."/>
            <person name="Haygood M.G."/>
            <person name="Schmidt E.W."/>
        </authorList>
    </citation>
    <scope>NUCLEOTIDE SEQUENCE [LARGE SCALE GENOMIC DNA]</scope>
    <source>
        <strain evidence="2 3">L2</strain>
    </source>
</reference>
<gene>
    <name evidence="2" type="ORF">A1OE_1473</name>
</gene>
<evidence type="ECO:0000313" key="3">
    <source>
        <dbReference type="Proteomes" id="UP000010077"/>
    </source>
</evidence>
<name>K7YQ10_9PROT</name>
<dbReference type="Proteomes" id="UP000010077">
    <property type="component" value="Chromosome"/>
</dbReference>
<dbReference type="HOGENOM" id="CLU_3165867_0_0_5"/>
<dbReference type="EMBL" id="CP003539">
    <property type="protein sequence ID" value="AFX99642.1"/>
    <property type="molecule type" value="Genomic_DNA"/>
</dbReference>
<dbReference type="AlphaFoldDB" id="K7YQ10"/>
<keyword evidence="1" id="KW-0812">Transmembrane</keyword>
<keyword evidence="3" id="KW-1185">Reference proteome</keyword>
<protein>
    <submittedName>
        <fullName evidence="2">Uncharacterized protein</fullName>
    </submittedName>
</protein>
<evidence type="ECO:0000256" key="1">
    <source>
        <dbReference type="SAM" id="Phobius"/>
    </source>
</evidence>
<accession>K7YQ10</accession>
<organism evidence="2 3">
    <name type="scientific">Candidatus Endolissoclinum faulkneri L2</name>
    <dbReference type="NCBI Taxonomy" id="1193729"/>
    <lineage>
        <taxon>Bacteria</taxon>
        <taxon>Pseudomonadati</taxon>
        <taxon>Pseudomonadota</taxon>
        <taxon>Alphaproteobacteria</taxon>
        <taxon>Rhodospirillales</taxon>
        <taxon>Rhodospirillaceae</taxon>
        <taxon>Candidatus Endolissoclinum</taxon>
    </lineage>
</organism>
<evidence type="ECO:0000313" key="2">
    <source>
        <dbReference type="EMBL" id="AFX99642.1"/>
    </source>
</evidence>
<sequence length="47" mass="5568">MLEINIFLICKTIGISMSFNHLIITFLRKLVERDLIKNLFCFSGRKH</sequence>
<dbReference type="KEGG" id="thal:A1OE_1473"/>